<evidence type="ECO:0000256" key="4">
    <source>
        <dbReference type="ARBA" id="ARBA00022741"/>
    </source>
</evidence>
<evidence type="ECO:0000256" key="6">
    <source>
        <dbReference type="ARBA" id="ARBA00022840"/>
    </source>
</evidence>
<dbReference type="PANTHER" id="PTHR43599:SF3">
    <property type="entry name" value="SI:DKEY-6E2.2"/>
    <property type="match status" value="1"/>
</dbReference>
<accession>Q2NF27</accession>
<protein>
    <recommendedName>
        <fullName evidence="8">Phosphoribosylaminoimidazole-succinocarboxamide synthase</fullName>
        <ecNumber evidence="8">6.3.2.6</ecNumber>
    </recommendedName>
    <alternativeName>
        <fullName evidence="8">SAICAR synthetase</fullName>
    </alternativeName>
</protein>
<evidence type="ECO:0000256" key="1">
    <source>
        <dbReference type="ARBA" id="ARBA00004672"/>
    </source>
</evidence>
<keyword evidence="4 8" id="KW-0547">Nucleotide-binding</keyword>
<feature type="domain" description="SAICAR synthetase/ADE2 N-terminal" evidence="9">
    <location>
        <begin position="13"/>
        <end position="236"/>
    </location>
</feature>
<dbReference type="KEGG" id="mst:Msp_1195"/>
<proteinExistence type="inferred from homology"/>
<comment type="similarity">
    <text evidence="2 8">Belongs to the SAICAR synthetase family.</text>
</comment>
<sequence>MELNMSEITKELLYTGKAKDVYKTENENEVIIKFRDDITALDGGRKDTLSKKGEYNALISAKLFQILEERGIKTQFIRLVEPNEMLTKSLDMIPLEVICRNIATGSLLRKYPFHRNQELNPPIIQFDYKNDVYHDPMLNDSIITALKIASQEQLDKIREITHVINKVLSKFLKEKGLILVDFKIEFGLDTEGNIVLGDEISPDTTRLWDSETLDNFDKDIFRKGEEGVVDAYHKVVDLVLTTEEKEKWNVEKFED</sequence>
<dbReference type="PROSITE" id="PS01057">
    <property type="entry name" value="SAICAR_SYNTHETASE_1"/>
    <property type="match status" value="1"/>
</dbReference>
<dbReference type="EMBL" id="CP000102">
    <property type="protein sequence ID" value="ABC57576.1"/>
    <property type="molecule type" value="Genomic_DNA"/>
</dbReference>
<dbReference type="SUPFAM" id="SSF56104">
    <property type="entry name" value="SAICAR synthase-like"/>
    <property type="match status" value="1"/>
</dbReference>
<dbReference type="NCBIfam" id="TIGR00081">
    <property type="entry name" value="purC"/>
    <property type="match status" value="1"/>
</dbReference>
<dbReference type="Proteomes" id="UP000001931">
    <property type="component" value="Chromosome"/>
</dbReference>
<dbReference type="PANTHER" id="PTHR43599">
    <property type="entry name" value="MULTIFUNCTIONAL PROTEIN ADE2"/>
    <property type="match status" value="1"/>
</dbReference>
<dbReference type="eggNOG" id="arCOG04421">
    <property type="taxonomic scope" value="Archaea"/>
</dbReference>
<dbReference type="GO" id="GO:0006189">
    <property type="term" value="P:'de novo' IMP biosynthetic process"/>
    <property type="evidence" value="ECO:0007669"/>
    <property type="project" value="UniProtKB-UniRule"/>
</dbReference>
<gene>
    <name evidence="8 10" type="primary">purC</name>
    <name evidence="10" type="ordered locus">Msp_1195</name>
</gene>
<keyword evidence="11" id="KW-1185">Reference proteome</keyword>
<dbReference type="InterPro" id="IPR001636">
    <property type="entry name" value="SAICAR_synth"/>
</dbReference>
<dbReference type="HAMAP" id="MF_00137">
    <property type="entry name" value="SAICAR_synth"/>
    <property type="match status" value="1"/>
</dbReference>
<dbReference type="Gene3D" id="3.30.470.20">
    <property type="entry name" value="ATP-grasp fold, B domain"/>
    <property type="match status" value="1"/>
</dbReference>
<dbReference type="EC" id="6.3.2.6" evidence="8"/>
<evidence type="ECO:0000256" key="2">
    <source>
        <dbReference type="ARBA" id="ARBA00010190"/>
    </source>
</evidence>
<dbReference type="PROSITE" id="PS01058">
    <property type="entry name" value="SAICAR_SYNTHETASE_2"/>
    <property type="match status" value="1"/>
</dbReference>
<dbReference type="InterPro" id="IPR033934">
    <property type="entry name" value="SAICAR_synt_PurC"/>
</dbReference>
<evidence type="ECO:0000313" key="11">
    <source>
        <dbReference type="Proteomes" id="UP000001931"/>
    </source>
</evidence>
<comment type="catalytic activity">
    <reaction evidence="7 8">
        <text>5-amino-1-(5-phospho-D-ribosyl)imidazole-4-carboxylate + L-aspartate + ATP = (2S)-2-[5-amino-1-(5-phospho-beta-D-ribosyl)imidazole-4-carboxamido]succinate + ADP + phosphate + 2 H(+)</text>
        <dbReference type="Rhea" id="RHEA:22628"/>
        <dbReference type="ChEBI" id="CHEBI:15378"/>
        <dbReference type="ChEBI" id="CHEBI:29991"/>
        <dbReference type="ChEBI" id="CHEBI:30616"/>
        <dbReference type="ChEBI" id="CHEBI:43474"/>
        <dbReference type="ChEBI" id="CHEBI:58443"/>
        <dbReference type="ChEBI" id="CHEBI:77657"/>
        <dbReference type="ChEBI" id="CHEBI:456216"/>
        <dbReference type="EC" id="6.3.2.6"/>
    </reaction>
</comment>
<keyword evidence="3 8" id="KW-0436">Ligase</keyword>
<keyword evidence="5 8" id="KW-0658">Purine biosynthesis</keyword>
<dbReference type="InterPro" id="IPR018236">
    <property type="entry name" value="SAICAR_synthetase_CS"/>
</dbReference>
<keyword evidence="6 8" id="KW-0067">ATP-binding</keyword>
<evidence type="ECO:0000256" key="5">
    <source>
        <dbReference type="ARBA" id="ARBA00022755"/>
    </source>
</evidence>
<dbReference type="STRING" id="339860.Msp_1195"/>
<dbReference type="GO" id="GO:0004639">
    <property type="term" value="F:phosphoribosylaminoimidazolesuccinocarboxamide synthase activity"/>
    <property type="evidence" value="ECO:0007669"/>
    <property type="project" value="UniProtKB-UniRule"/>
</dbReference>
<comment type="pathway">
    <text evidence="1 8">Purine metabolism; IMP biosynthesis via de novo pathway; 5-amino-1-(5-phospho-D-ribosyl)imidazole-4-carboxamide from 5-amino-1-(5-phospho-D-ribosyl)imidazole-4-carboxylate: step 1/2.</text>
</comment>
<dbReference type="InterPro" id="IPR028923">
    <property type="entry name" value="SAICAR_synt/ADE2_N"/>
</dbReference>
<organism evidence="10 11">
    <name type="scientific">Methanosphaera stadtmanae (strain ATCC 43021 / DSM 3091 / JCM 11832 / MCB-3)</name>
    <dbReference type="NCBI Taxonomy" id="339860"/>
    <lineage>
        <taxon>Archaea</taxon>
        <taxon>Methanobacteriati</taxon>
        <taxon>Methanobacteriota</taxon>
        <taxon>Methanomada group</taxon>
        <taxon>Methanobacteria</taxon>
        <taxon>Methanobacteriales</taxon>
        <taxon>Methanobacteriaceae</taxon>
        <taxon>Methanosphaera</taxon>
    </lineage>
</organism>
<evidence type="ECO:0000313" key="10">
    <source>
        <dbReference type="EMBL" id="ABC57576.1"/>
    </source>
</evidence>
<dbReference type="FunFam" id="3.30.470.20:FF:000006">
    <property type="entry name" value="Phosphoribosylaminoimidazole-succinocarboxamide synthase"/>
    <property type="match status" value="1"/>
</dbReference>
<dbReference type="InterPro" id="IPR050089">
    <property type="entry name" value="SAICAR_synthetase"/>
</dbReference>
<dbReference type="AlphaFoldDB" id="Q2NF27"/>
<evidence type="ECO:0000256" key="8">
    <source>
        <dbReference type="HAMAP-Rule" id="MF_00137"/>
    </source>
</evidence>
<name>Q2NF27_METST</name>
<dbReference type="Gene3D" id="3.30.200.20">
    <property type="entry name" value="Phosphorylase Kinase, domain 1"/>
    <property type="match status" value="1"/>
</dbReference>
<dbReference type="Pfam" id="PF01259">
    <property type="entry name" value="SAICAR_synt"/>
    <property type="match status" value="1"/>
</dbReference>
<evidence type="ECO:0000256" key="3">
    <source>
        <dbReference type="ARBA" id="ARBA00022598"/>
    </source>
</evidence>
<dbReference type="GO" id="GO:0005524">
    <property type="term" value="F:ATP binding"/>
    <property type="evidence" value="ECO:0007669"/>
    <property type="project" value="UniProtKB-KW"/>
</dbReference>
<evidence type="ECO:0000259" key="9">
    <source>
        <dbReference type="Pfam" id="PF01259"/>
    </source>
</evidence>
<dbReference type="UniPathway" id="UPA00074">
    <property type="reaction ID" value="UER00131"/>
</dbReference>
<dbReference type="CDD" id="cd01415">
    <property type="entry name" value="SAICAR_synt_PurC"/>
    <property type="match status" value="1"/>
</dbReference>
<evidence type="ECO:0000256" key="7">
    <source>
        <dbReference type="ARBA" id="ARBA00048475"/>
    </source>
</evidence>
<dbReference type="GO" id="GO:0009236">
    <property type="term" value="P:cobalamin biosynthetic process"/>
    <property type="evidence" value="ECO:0007669"/>
    <property type="project" value="InterPro"/>
</dbReference>
<dbReference type="HOGENOM" id="CLU_061495_2_0_2"/>
<reference evidence="10 11" key="1">
    <citation type="journal article" date="2006" name="J. Bacteriol.">
        <title>The genome sequence of Methanosphaera stadtmanae reveals why this human intestinal archaeon is restricted to methanol and H2 for methane formation and ATP synthesis.</title>
        <authorList>
            <person name="Fricke W.F."/>
            <person name="Seedorf H."/>
            <person name="Henne A."/>
            <person name="Kruer M."/>
            <person name="Liesegang H."/>
            <person name="Hedderich R."/>
            <person name="Gottschalk G."/>
            <person name="Thauer R.K."/>
        </authorList>
    </citation>
    <scope>NUCLEOTIDE SEQUENCE [LARGE SCALE GENOMIC DNA]</scope>
    <source>
        <strain evidence="11">ATCC 43021 / DSM 3091 / JCM 11832 / MCB-3</strain>
    </source>
</reference>